<dbReference type="InterPro" id="IPR020946">
    <property type="entry name" value="Flavin_mOase-like"/>
</dbReference>
<evidence type="ECO:0000256" key="12">
    <source>
        <dbReference type="SAM" id="MobiDB-lite"/>
    </source>
</evidence>
<dbReference type="Pfam" id="PF00743">
    <property type="entry name" value="FMO-like"/>
    <property type="match status" value="1"/>
</dbReference>
<keyword evidence="10" id="KW-0175">Coiled coil</keyword>
<keyword evidence="5" id="KW-0690">Ribosome biogenesis</keyword>
<dbReference type="Pfam" id="PF13450">
    <property type="entry name" value="NAD_binding_8"/>
    <property type="match status" value="1"/>
</dbReference>
<keyword evidence="8" id="KW-0274">FAD</keyword>
<evidence type="ECO:0000256" key="4">
    <source>
        <dbReference type="ARBA" id="ARBA00009183"/>
    </source>
</evidence>
<dbReference type="EMBL" id="SPRX01000013">
    <property type="protein sequence ID" value="TIC67112.1"/>
    <property type="molecule type" value="Genomic_DNA"/>
</dbReference>
<dbReference type="PANTHER" id="PTHR23023">
    <property type="entry name" value="DIMETHYLANILINE MONOOXYGENASE"/>
    <property type="match status" value="1"/>
</dbReference>
<dbReference type="EMBL" id="SPRO01000004">
    <property type="protein sequence ID" value="TIC33642.1"/>
    <property type="molecule type" value="Genomic_DNA"/>
</dbReference>
<evidence type="ECO:0000256" key="2">
    <source>
        <dbReference type="ARBA" id="ARBA00004604"/>
    </source>
</evidence>
<keyword evidence="11" id="KW-0539">Nucleus</keyword>
<evidence type="ECO:0000256" key="3">
    <source>
        <dbReference type="ARBA" id="ARBA00007869"/>
    </source>
</evidence>
<comment type="similarity">
    <text evidence="4">Belongs to the FMO family.</text>
</comment>
<proteinExistence type="inferred from homology"/>
<keyword evidence="7" id="KW-0285">Flavoprotein</keyword>
<dbReference type="EMBL" id="SPRH01000014">
    <property type="protein sequence ID" value="TIC02038.1"/>
    <property type="molecule type" value="Genomic_DNA"/>
</dbReference>
<evidence type="ECO:0000256" key="8">
    <source>
        <dbReference type="ARBA" id="ARBA00022827"/>
    </source>
</evidence>
<evidence type="ECO:0000256" key="9">
    <source>
        <dbReference type="ARBA" id="ARBA00023002"/>
    </source>
</evidence>
<dbReference type="GO" id="GO:0050660">
    <property type="term" value="F:flavin adenine dinucleotide binding"/>
    <property type="evidence" value="ECO:0007669"/>
    <property type="project" value="InterPro"/>
</dbReference>
<dbReference type="InterPro" id="IPR036188">
    <property type="entry name" value="FAD/NAD-bd_sf"/>
</dbReference>
<evidence type="ECO:0000313" key="14">
    <source>
        <dbReference type="EMBL" id="TIC33642.1"/>
    </source>
</evidence>
<gene>
    <name evidence="15" type="ORF">E3Q01_01429</name>
    <name evidence="14" type="ORF">E3Q10_00644</name>
    <name evidence="13" type="ORF">E3Q17_01618</name>
</gene>
<reference evidence="16 17" key="1">
    <citation type="submission" date="2019-03" db="EMBL/GenBank/DDBJ databases">
        <title>Sequencing 25 genomes of Wallemia mellicola.</title>
        <authorList>
            <person name="Gostincar C."/>
        </authorList>
    </citation>
    <scope>NUCLEOTIDE SEQUENCE [LARGE SCALE GENOMIC DNA]</scope>
    <source>
        <strain evidence="13 17">EXF-1262</strain>
        <strain evidence="15 18">EXF-757</strain>
        <strain evidence="14 16">EXF-8738</strain>
    </source>
</reference>
<comment type="similarity">
    <text evidence="3">Belongs to the CGR1 family.</text>
</comment>
<evidence type="ECO:0000256" key="11">
    <source>
        <dbReference type="ARBA" id="ARBA00023242"/>
    </source>
</evidence>
<dbReference type="GO" id="GO:0006364">
    <property type="term" value="P:rRNA processing"/>
    <property type="evidence" value="ECO:0007669"/>
    <property type="project" value="UniProtKB-KW"/>
</dbReference>
<keyword evidence="9" id="KW-0560">Oxidoreductase</keyword>
<dbReference type="Proteomes" id="UP000305647">
    <property type="component" value="Unassembled WGS sequence"/>
</dbReference>
<protein>
    <submittedName>
        <fullName evidence="15">FAD/NAD(P)-binding domain-containing protein</fullName>
    </submittedName>
</protein>
<feature type="region of interest" description="Disordered" evidence="12">
    <location>
        <begin position="468"/>
        <end position="564"/>
    </location>
</feature>
<dbReference type="InterPro" id="IPR005579">
    <property type="entry name" value="Cgr1-like"/>
</dbReference>
<dbReference type="Gene3D" id="3.50.50.60">
    <property type="entry name" value="FAD/NAD(P)-binding domain"/>
    <property type="match status" value="2"/>
</dbReference>
<evidence type="ECO:0000313" key="17">
    <source>
        <dbReference type="Proteomes" id="UP000307169"/>
    </source>
</evidence>
<keyword evidence="6" id="KW-0698">rRNA processing</keyword>
<dbReference type="Proteomes" id="UP000310708">
    <property type="component" value="Unassembled WGS sequence"/>
</dbReference>
<dbReference type="GO" id="GO:0050661">
    <property type="term" value="F:NADP binding"/>
    <property type="evidence" value="ECO:0007669"/>
    <property type="project" value="InterPro"/>
</dbReference>
<evidence type="ECO:0000256" key="6">
    <source>
        <dbReference type="ARBA" id="ARBA00022552"/>
    </source>
</evidence>
<comment type="function">
    <text evidence="1">Involved in nucleolar integrity and required for processing of the pre-rRNA for the 60S ribosome subunit.</text>
</comment>
<evidence type="ECO:0000313" key="13">
    <source>
        <dbReference type="EMBL" id="TIC02038.1"/>
    </source>
</evidence>
<dbReference type="Pfam" id="PF03879">
    <property type="entry name" value="Cgr1"/>
    <property type="match status" value="1"/>
</dbReference>
<dbReference type="Proteomes" id="UP000307169">
    <property type="component" value="Unassembled WGS sequence"/>
</dbReference>
<accession>A0A4T0PP33</accession>
<dbReference type="GO" id="GO:0005730">
    <property type="term" value="C:nucleolus"/>
    <property type="evidence" value="ECO:0007669"/>
    <property type="project" value="UniProtKB-SubCell"/>
</dbReference>
<organism evidence="15 18">
    <name type="scientific">Wallemia mellicola</name>
    <dbReference type="NCBI Taxonomy" id="1708541"/>
    <lineage>
        <taxon>Eukaryota</taxon>
        <taxon>Fungi</taxon>
        <taxon>Dikarya</taxon>
        <taxon>Basidiomycota</taxon>
        <taxon>Wallemiomycotina</taxon>
        <taxon>Wallemiomycetes</taxon>
        <taxon>Wallemiales</taxon>
        <taxon>Wallemiaceae</taxon>
        <taxon>Wallemia</taxon>
    </lineage>
</organism>
<comment type="subcellular location">
    <subcellularLocation>
        <location evidence="2">Nucleus</location>
        <location evidence="2">Nucleolus</location>
    </subcellularLocation>
</comment>
<feature type="compositionally biased region" description="Basic and acidic residues" evidence="12">
    <location>
        <begin position="489"/>
        <end position="547"/>
    </location>
</feature>
<dbReference type="SUPFAM" id="SSF51905">
    <property type="entry name" value="FAD/NAD(P)-binding domain"/>
    <property type="match status" value="1"/>
</dbReference>
<evidence type="ECO:0000313" key="16">
    <source>
        <dbReference type="Proteomes" id="UP000305647"/>
    </source>
</evidence>
<evidence type="ECO:0000256" key="5">
    <source>
        <dbReference type="ARBA" id="ARBA00022517"/>
    </source>
</evidence>
<comment type="caution">
    <text evidence="15">The sequence shown here is derived from an EMBL/GenBank/DDBJ whole genome shotgun (WGS) entry which is preliminary data.</text>
</comment>
<dbReference type="AlphaFoldDB" id="A0A4T0PP33"/>
<evidence type="ECO:0000313" key="15">
    <source>
        <dbReference type="EMBL" id="TIC67112.1"/>
    </source>
</evidence>
<evidence type="ECO:0000313" key="18">
    <source>
        <dbReference type="Proteomes" id="UP000310708"/>
    </source>
</evidence>
<feature type="compositionally biased region" description="Basic and acidic residues" evidence="12">
    <location>
        <begin position="468"/>
        <end position="477"/>
    </location>
</feature>
<evidence type="ECO:0000256" key="10">
    <source>
        <dbReference type="ARBA" id="ARBA00023054"/>
    </source>
</evidence>
<dbReference type="GO" id="GO:0004499">
    <property type="term" value="F:N,N-dimethylaniline monooxygenase activity"/>
    <property type="evidence" value="ECO:0007669"/>
    <property type="project" value="InterPro"/>
</dbReference>
<sequence>MTQSPRIAIIGAGLGGLTSAHEILKRMPKARVTLYEVRNSLGGIWNYEDNPRQQDIKFDKYGTPHAAISFNNMDKSTNTLSAIEEVPPSPVYPTLRTNLPVDLMSFRNDSWDDIPDATFPSHNKVLEYIVEYARRHHLEELVAYRQRVTRVRHRPGAAKGSKGCMPPLDSRWEITVDDLDNGSSQTHRADMIVNAAGHYANPYIPFTEGLWSFEGTIFHSRWWRGPLSFRGKKVIVVGSRSSGYDVARELAWLNHAPQNVQSPYEPAENGREPYTTVLQSSRMGPPAWDDAPEWFKSIRQLPAIARVGTDWVEFTDGAVETSVDAIIFATGYNYMFPFMQSGDAPWSSHPVLDDRPEAREITDVIPSEKRLKEDLPECARGYAGLQKNIRPFSLWEAQAHVVAHCFALPSSEALPSRLLEPFHRDSKSDIRKAQVWPFPLEFDMTDDMIAAIEEKQTTRMISTLNAINKDKKSDPFHRNHMPPNTKSSFNDRKARDDRLKEMKAREKEMKSETETSRKEHTAKILERRKIKEEKERLAAVKSKADERRRKKQKKREGRSGKVNQ</sequence>
<name>A0A4T0PP33_9BASI</name>
<evidence type="ECO:0000256" key="7">
    <source>
        <dbReference type="ARBA" id="ARBA00022630"/>
    </source>
</evidence>
<dbReference type="InterPro" id="IPR050346">
    <property type="entry name" value="FMO-like"/>
</dbReference>
<evidence type="ECO:0000256" key="1">
    <source>
        <dbReference type="ARBA" id="ARBA00004090"/>
    </source>
</evidence>